<dbReference type="AlphaFoldDB" id="A0A7K3W3V6"/>
<dbReference type="InterPro" id="IPR044053">
    <property type="entry name" value="AsaB-like"/>
</dbReference>
<evidence type="ECO:0000313" key="2">
    <source>
        <dbReference type="Proteomes" id="UP000470246"/>
    </source>
</evidence>
<keyword evidence="2" id="KW-1185">Reference proteome</keyword>
<evidence type="ECO:0008006" key="3">
    <source>
        <dbReference type="Google" id="ProtNLM"/>
    </source>
</evidence>
<dbReference type="GO" id="GO:0016491">
    <property type="term" value="F:oxidoreductase activity"/>
    <property type="evidence" value="ECO:0007669"/>
    <property type="project" value="InterPro"/>
</dbReference>
<proteinExistence type="predicted"/>
<dbReference type="EMBL" id="JAAGWF010000018">
    <property type="protein sequence ID" value="NEK59472.1"/>
    <property type="molecule type" value="Genomic_DNA"/>
</dbReference>
<name>A0A7K3W3V6_9ACTN</name>
<dbReference type="PANTHER" id="PTHR34598">
    <property type="entry name" value="BLL6449 PROTEIN"/>
    <property type="match status" value="1"/>
</dbReference>
<gene>
    <name evidence="1" type="ORF">GCU56_16560</name>
</gene>
<accession>A0A7K3W3V6</accession>
<dbReference type="Proteomes" id="UP000470246">
    <property type="component" value="Unassembled WGS sequence"/>
</dbReference>
<sequence length="277" mass="30294">MSTMEQSRDVALEPVRATLNYSVPTGQRPRLDNDDYSRSLTFLTPVEMPVVDGAGLPTPPTLEAEGFVCLPHRVDVTGVADSGDARDRYIADMKRFMLELSGADEILIAPRAVVRRQAHVAATTANETPTVDFVHSDFSFAGSPDPETGGYGVPSRADVRRTASFNQWRLLSPGPTQRPLALCDARTVAAEDVIPGDSVFPARDWSFELAFIGHDPDHRWVYFPGLTSEQVLVFKQADSDPGRPRVVPHTAFTDPSCPPGAAPRISVETRCIAVWYS</sequence>
<dbReference type="RefSeq" id="WP_163482845.1">
    <property type="nucleotide sequence ID" value="NZ_JAAGWF010000018.1"/>
</dbReference>
<dbReference type="PANTHER" id="PTHR34598:SF3">
    <property type="entry name" value="OXIDOREDUCTASE AN1597"/>
    <property type="match status" value="1"/>
</dbReference>
<dbReference type="NCBIfam" id="NF041278">
    <property type="entry name" value="CmcJ_NvfI_EfuI"/>
    <property type="match status" value="1"/>
</dbReference>
<organism evidence="1 2">
    <name type="scientific">Geodermatophilus sabuli</name>
    <dbReference type="NCBI Taxonomy" id="1564158"/>
    <lineage>
        <taxon>Bacteria</taxon>
        <taxon>Bacillati</taxon>
        <taxon>Actinomycetota</taxon>
        <taxon>Actinomycetes</taxon>
        <taxon>Geodermatophilales</taxon>
        <taxon>Geodermatophilaceae</taxon>
        <taxon>Geodermatophilus</taxon>
    </lineage>
</organism>
<reference evidence="1 2" key="1">
    <citation type="submission" date="2020-02" db="EMBL/GenBank/DDBJ databases">
        <title>Geodermatophilus sabuli CPCC 205279 I12A-02694.</title>
        <authorList>
            <person name="Jiang Z."/>
        </authorList>
    </citation>
    <scope>NUCLEOTIDE SEQUENCE [LARGE SCALE GENOMIC DNA]</scope>
    <source>
        <strain evidence="1 2">I12A-02694</strain>
    </source>
</reference>
<comment type="caution">
    <text evidence="1">The sequence shown here is derived from an EMBL/GenBank/DDBJ whole genome shotgun (WGS) entry which is preliminary data.</text>
</comment>
<protein>
    <recommendedName>
        <fullName evidence="3">Methyltransferase</fullName>
    </recommendedName>
</protein>
<evidence type="ECO:0000313" key="1">
    <source>
        <dbReference type="EMBL" id="NEK59472.1"/>
    </source>
</evidence>